<dbReference type="AlphaFoldDB" id="A0AB34IBI7"/>
<keyword evidence="7" id="KW-1185">Reference proteome</keyword>
<evidence type="ECO:0000256" key="2">
    <source>
        <dbReference type="ARBA" id="ARBA00005679"/>
    </source>
</evidence>
<dbReference type="EMBL" id="JBGBPQ010000030">
    <property type="protein sequence ID" value="KAL1495862.1"/>
    <property type="molecule type" value="Genomic_DNA"/>
</dbReference>
<evidence type="ECO:0000256" key="5">
    <source>
        <dbReference type="ARBA" id="ARBA00023180"/>
    </source>
</evidence>
<comment type="subcellular location">
    <subcellularLocation>
        <location evidence="1">Secreted</location>
    </subcellularLocation>
</comment>
<dbReference type="PANTHER" id="PTHR13234:SF8">
    <property type="entry name" value="GAMMA-INTERFERON-INDUCIBLE LYSOSOMAL THIOL REDUCTASE"/>
    <property type="match status" value="1"/>
</dbReference>
<keyword evidence="4" id="KW-0732">Signal</keyword>
<reference evidence="6 7" key="1">
    <citation type="journal article" date="2024" name="Science">
        <title>Giant polyketide synthase enzymes in the biosynthesis of giant marine polyether toxins.</title>
        <authorList>
            <person name="Fallon T.R."/>
            <person name="Shende V.V."/>
            <person name="Wierzbicki I.H."/>
            <person name="Pendleton A.L."/>
            <person name="Watervoot N.F."/>
            <person name="Auber R.P."/>
            <person name="Gonzalez D.J."/>
            <person name="Wisecaver J.H."/>
            <person name="Moore B.S."/>
        </authorList>
    </citation>
    <scope>NUCLEOTIDE SEQUENCE [LARGE SCALE GENOMIC DNA]</scope>
    <source>
        <strain evidence="6 7">12B1</strain>
    </source>
</reference>
<proteinExistence type="inferred from homology"/>
<comment type="caution">
    <text evidence="6">The sequence shown here is derived from an EMBL/GenBank/DDBJ whole genome shotgun (WGS) entry which is preliminary data.</text>
</comment>
<keyword evidence="3" id="KW-0964">Secreted</keyword>
<dbReference type="GO" id="GO:0005576">
    <property type="term" value="C:extracellular region"/>
    <property type="evidence" value="ECO:0007669"/>
    <property type="project" value="UniProtKB-SubCell"/>
</dbReference>
<name>A0AB34IBI7_PRYPA</name>
<organism evidence="6 7">
    <name type="scientific">Prymnesium parvum</name>
    <name type="common">Toxic golden alga</name>
    <dbReference type="NCBI Taxonomy" id="97485"/>
    <lineage>
        <taxon>Eukaryota</taxon>
        <taxon>Haptista</taxon>
        <taxon>Haptophyta</taxon>
        <taxon>Prymnesiophyceae</taxon>
        <taxon>Prymnesiales</taxon>
        <taxon>Prymnesiaceae</taxon>
        <taxon>Prymnesium</taxon>
    </lineage>
</organism>
<dbReference type="Proteomes" id="UP001515480">
    <property type="component" value="Unassembled WGS sequence"/>
</dbReference>
<dbReference type="InterPro" id="IPR004911">
    <property type="entry name" value="Interferon-induced_GILT"/>
</dbReference>
<protein>
    <submittedName>
        <fullName evidence="6">Uncharacterized protein</fullName>
    </submittedName>
</protein>
<evidence type="ECO:0000256" key="4">
    <source>
        <dbReference type="ARBA" id="ARBA00022729"/>
    </source>
</evidence>
<dbReference type="Gene3D" id="3.40.30.10">
    <property type="entry name" value="Glutaredoxin"/>
    <property type="match status" value="1"/>
</dbReference>
<evidence type="ECO:0000313" key="7">
    <source>
        <dbReference type="Proteomes" id="UP001515480"/>
    </source>
</evidence>
<accession>A0AB34IBI7</accession>
<evidence type="ECO:0000256" key="1">
    <source>
        <dbReference type="ARBA" id="ARBA00004613"/>
    </source>
</evidence>
<gene>
    <name evidence="6" type="ORF">AB1Y20_014506</name>
</gene>
<sequence>MLTAPGLLQVVDFRLVPWGNAYFSAVTGNKTYDRGAGMAAWLSTCGMGRADPPEGCFDGPILCQHGEDECAGDAIEGCAIHALREEAAAYWPFIACFEAQPLTPSAGGSPLRAMEACLEAVGYDRAAAEAIRSCVSDESASRAVARANAERTAALVPPHGGTPWILVDGEQTTGDLLQAVCKAYKGPAPAGCRGLAASR</sequence>
<keyword evidence="5" id="KW-0325">Glycoprotein</keyword>
<comment type="similarity">
    <text evidence="2">Belongs to the GILT family.</text>
</comment>
<dbReference type="Pfam" id="PF03227">
    <property type="entry name" value="GILT"/>
    <property type="match status" value="1"/>
</dbReference>
<evidence type="ECO:0000313" key="6">
    <source>
        <dbReference type="EMBL" id="KAL1495862.1"/>
    </source>
</evidence>
<dbReference type="GO" id="GO:0016671">
    <property type="term" value="F:oxidoreductase activity, acting on a sulfur group of donors, disulfide as acceptor"/>
    <property type="evidence" value="ECO:0007669"/>
    <property type="project" value="InterPro"/>
</dbReference>
<dbReference type="PANTHER" id="PTHR13234">
    <property type="entry name" value="GAMMA-INTERFERON INDUCIBLE LYSOSOMAL THIOL REDUCTASE GILT"/>
    <property type="match status" value="1"/>
</dbReference>
<evidence type="ECO:0000256" key="3">
    <source>
        <dbReference type="ARBA" id="ARBA00022525"/>
    </source>
</evidence>